<dbReference type="AlphaFoldDB" id="A0A2H0RAH3"/>
<keyword evidence="1" id="KW-0812">Transmembrane</keyword>
<comment type="caution">
    <text evidence="2">The sequence shown here is derived from an EMBL/GenBank/DDBJ whole genome shotgun (WGS) entry which is preliminary data.</text>
</comment>
<keyword evidence="1" id="KW-0472">Membrane</keyword>
<sequence length="795" mass="92283">MLQLKDKEEKYSFLRKINSENILLLVLNENIEVKKNLEVIRKYFRKYPLGEVIIISKISLLKPKLSFDSNKKLEAVEKLCSIFSKRGKKINTVRIGSVFEEDDFLKKALKKIQLGKIVYYEGGFKYHYLISKQDIVEAINKISTNTISGEIFNITLNKLKQEEIINRLKEKYNFDSKEKNFVADSTTERLFDTSNNKIIKFKPNITLKKFLSGVNLPKVEKKTYSKKNITKINTRPKRNITKHKIILATIKSASVILFLIIAFIGVDFSLDNYYLYTNIKNKNIGKALYFANKLRNKILPTAYGKNYSNVYNTIFYGLNAVDIAKESIEKNTVDINTIESIQEMSTKSLEFANEVDSTYFLTNKEKQIYNNYKSFFNLNKEASEYINLLKIYPFFKNSRNTLILIQNSNELRPTGGFIGSYALVQTENYKIKDYKFDDIYNIDGTLKEKYANLLHSTPLEYKDYLNTNYLYSRDINLLLNSKERDETVIKYFESTLNTKIDAIAYVNLNTLKNVLDITGPIFLAAYDTEVNSDNFDTLAQINSEKNYYEGSTQKKNFLSLLGSKVIQNITTNKGLLNSKSIEATINALQSKDMVFYFKDSKYQKIVEGLDLNGQIQKLDGYDYLYILENNLGENKVNKKTDKKVDYLINYDQRRGIKETNIKITLNNNSDSYSWPYGEYKGILQVLVPEDIDLTQVQFVNEEKQNIDILRNVNVQQFTNSISLLEIPFSVKPTKSIYVTVTYEQQDNNFATKSYSLYIQKQPGTIEYPLRVELNIPDVRKVRKELKIDKNTKISL</sequence>
<gene>
    <name evidence="2" type="ORF">COV24_02420</name>
</gene>
<dbReference type="Pfam" id="PF13196">
    <property type="entry name" value="DUF4012"/>
    <property type="match status" value="1"/>
</dbReference>
<dbReference type="EMBL" id="PCXU01000022">
    <property type="protein sequence ID" value="PIR43477.1"/>
    <property type="molecule type" value="Genomic_DNA"/>
</dbReference>
<organism evidence="2 3">
    <name type="scientific">candidate division WWE3 bacterium CG10_big_fil_rev_8_21_14_0_10_32_10</name>
    <dbReference type="NCBI Taxonomy" id="1975090"/>
    <lineage>
        <taxon>Bacteria</taxon>
        <taxon>Katanobacteria</taxon>
    </lineage>
</organism>
<feature type="transmembrane region" description="Helical" evidence="1">
    <location>
        <begin position="245"/>
        <end position="266"/>
    </location>
</feature>
<proteinExistence type="predicted"/>
<evidence type="ECO:0000313" key="3">
    <source>
        <dbReference type="Proteomes" id="UP000230214"/>
    </source>
</evidence>
<evidence type="ECO:0008006" key="4">
    <source>
        <dbReference type="Google" id="ProtNLM"/>
    </source>
</evidence>
<keyword evidence="1" id="KW-1133">Transmembrane helix</keyword>
<protein>
    <recommendedName>
        <fullName evidence="4">DUF4012 domain-containing protein</fullName>
    </recommendedName>
</protein>
<dbReference type="InterPro" id="IPR025101">
    <property type="entry name" value="DUF4012"/>
</dbReference>
<dbReference type="Proteomes" id="UP000230214">
    <property type="component" value="Unassembled WGS sequence"/>
</dbReference>
<reference evidence="2 3" key="1">
    <citation type="submission" date="2017-09" db="EMBL/GenBank/DDBJ databases">
        <title>Depth-based differentiation of microbial function through sediment-hosted aquifers and enrichment of novel symbionts in the deep terrestrial subsurface.</title>
        <authorList>
            <person name="Probst A.J."/>
            <person name="Ladd B."/>
            <person name="Jarett J.K."/>
            <person name="Geller-Mcgrath D.E."/>
            <person name="Sieber C.M."/>
            <person name="Emerson J.B."/>
            <person name="Anantharaman K."/>
            <person name="Thomas B.C."/>
            <person name="Malmstrom R."/>
            <person name="Stieglmeier M."/>
            <person name="Klingl A."/>
            <person name="Woyke T."/>
            <person name="Ryan C.M."/>
            <person name="Banfield J.F."/>
        </authorList>
    </citation>
    <scope>NUCLEOTIDE SEQUENCE [LARGE SCALE GENOMIC DNA]</scope>
    <source>
        <strain evidence="2">CG10_big_fil_rev_8_21_14_0_10_32_10</strain>
    </source>
</reference>
<evidence type="ECO:0000313" key="2">
    <source>
        <dbReference type="EMBL" id="PIR43477.1"/>
    </source>
</evidence>
<dbReference type="Gene3D" id="3.40.50.720">
    <property type="entry name" value="NAD(P)-binding Rossmann-like Domain"/>
    <property type="match status" value="1"/>
</dbReference>
<name>A0A2H0RAH3_UNCKA</name>
<accession>A0A2H0RAH3</accession>
<evidence type="ECO:0000256" key="1">
    <source>
        <dbReference type="SAM" id="Phobius"/>
    </source>
</evidence>